<keyword evidence="2" id="KW-0732">Signal</keyword>
<feature type="compositionally biased region" description="Low complexity" evidence="1">
    <location>
        <begin position="105"/>
        <end position="124"/>
    </location>
</feature>
<evidence type="ECO:0000313" key="3">
    <source>
        <dbReference type="EMBL" id="KAF9519286.1"/>
    </source>
</evidence>
<dbReference type="OrthoDB" id="5348546at2759"/>
<feature type="region of interest" description="Disordered" evidence="1">
    <location>
        <begin position="70"/>
        <end position="242"/>
    </location>
</feature>
<feature type="compositionally biased region" description="Polar residues" evidence="1">
    <location>
        <begin position="165"/>
        <end position="183"/>
    </location>
</feature>
<dbReference type="Proteomes" id="UP000886523">
    <property type="component" value="Unassembled WGS sequence"/>
</dbReference>
<feature type="signal peptide" evidence="2">
    <location>
        <begin position="1"/>
        <end position="24"/>
    </location>
</feature>
<feature type="compositionally biased region" description="Low complexity" evidence="1">
    <location>
        <begin position="218"/>
        <end position="239"/>
    </location>
</feature>
<organism evidence="3 4">
    <name type="scientific">Hydnum rufescens UP504</name>
    <dbReference type="NCBI Taxonomy" id="1448309"/>
    <lineage>
        <taxon>Eukaryota</taxon>
        <taxon>Fungi</taxon>
        <taxon>Dikarya</taxon>
        <taxon>Basidiomycota</taxon>
        <taxon>Agaricomycotina</taxon>
        <taxon>Agaricomycetes</taxon>
        <taxon>Cantharellales</taxon>
        <taxon>Hydnaceae</taxon>
        <taxon>Hydnum</taxon>
    </lineage>
</organism>
<comment type="caution">
    <text evidence="3">The sequence shown here is derived from an EMBL/GenBank/DDBJ whole genome shotgun (WGS) entry which is preliminary data.</text>
</comment>
<keyword evidence="4" id="KW-1185">Reference proteome</keyword>
<reference evidence="3" key="1">
    <citation type="journal article" date="2020" name="Nat. Commun.">
        <title>Large-scale genome sequencing of mycorrhizal fungi provides insights into the early evolution of symbiotic traits.</title>
        <authorList>
            <person name="Miyauchi S."/>
            <person name="Kiss E."/>
            <person name="Kuo A."/>
            <person name="Drula E."/>
            <person name="Kohler A."/>
            <person name="Sanchez-Garcia M."/>
            <person name="Morin E."/>
            <person name="Andreopoulos B."/>
            <person name="Barry K.W."/>
            <person name="Bonito G."/>
            <person name="Buee M."/>
            <person name="Carver A."/>
            <person name="Chen C."/>
            <person name="Cichocki N."/>
            <person name="Clum A."/>
            <person name="Culley D."/>
            <person name="Crous P.W."/>
            <person name="Fauchery L."/>
            <person name="Girlanda M."/>
            <person name="Hayes R.D."/>
            <person name="Keri Z."/>
            <person name="LaButti K."/>
            <person name="Lipzen A."/>
            <person name="Lombard V."/>
            <person name="Magnuson J."/>
            <person name="Maillard F."/>
            <person name="Murat C."/>
            <person name="Nolan M."/>
            <person name="Ohm R.A."/>
            <person name="Pangilinan J."/>
            <person name="Pereira M.F."/>
            <person name="Perotto S."/>
            <person name="Peter M."/>
            <person name="Pfister S."/>
            <person name="Riley R."/>
            <person name="Sitrit Y."/>
            <person name="Stielow J.B."/>
            <person name="Szollosi G."/>
            <person name="Zifcakova L."/>
            <person name="Stursova M."/>
            <person name="Spatafora J.W."/>
            <person name="Tedersoo L."/>
            <person name="Vaario L.M."/>
            <person name="Yamada A."/>
            <person name="Yan M."/>
            <person name="Wang P."/>
            <person name="Xu J."/>
            <person name="Bruns T."/>
            <person name="Baldrian P."/>
            <person name="Vilgalys R."/>
            <person name="Dunand C."/>
            <person name="Henrissat B."/>
            <person name="Grigoriev I.V."/>
            <person name="Hibbett D."/>
            <person name="Nagy L.G."/>
            <person name="Martin F.M."/>
        </authorList>
    </citation>
    <scope>NUCLEOTIDE SEQUENCE</scope>
    <source>
        <strain evidence="3">UP504</strain>
    </source>
</reference>
<dbReference type="AlphaFoldDB" id="A0A9P6BAI5"/>
<proteinExistence type="predicted"/>
<accession>A0A9P6BAI5</accession>
<name>A0A9P6BAI5_9AGAM</name>
<protein>
    <submittedName>
        <fullName evidence="3">Uncharacterized protein</fullName>
    </submittedName>
</protein>
<feature type="chain" id="PRO_5040291134" evidence="2">
    <location>
        <begin position="25"/>
        <end position="375"/>
    </location>
</feature>
<sequence>MRHPTMKILWMMMVALPSPSRVLALPEECVSPALTSTRDISPPAFVTLKTERHEQCQLLSSVTCDDVTAPVPPIMNEDGPKSFSPPIEVIPDNGPKTNKLDPSAKSRPKVSSSPPSNAATSSSTVRRSGPTATEVTKRKRQRRVSDVENIDHGNSPVSGGAAGSPLSSTASVLLSDKPSTVPSATLMPATTPVEKTPEAGMKKTNSGTAKRARKVKEQSSPSTEAPSEATASSQPSSPADDPCVGLDLPSLLVDALVFGRVSFLSAPDLVKSLVRDQPHLLERQGVEAWTNLAREVLAKHKFFGKIARHGKGADGNKLEDAWYYESSFDPDRGRAETLAELAPPSSRRRKAKMGDRTYFYEPVDMNRWVVAAEEE</sequence>
<evidence type="ECO:0000256" key="2">
    <source>
        <dbReference type="SAM" id="SignalP"/>
    </source>
</evidence>
<evidence type="ECO:0000313" key="4">
    <source>
        <dbReference type="Proteomes" id="UP000886523"/>
    </source>
</evidence>
<dbReference type="EMBL" id="MU128919">
    <property type="protein sequence ID" value="KAF9519286.1"/>
    <property type="molecule type" value="Genomic_DNA"/>
</dbReference>
<evidence type="ECO:0000256" key="1">
    <source>
        <dbReference type="SAM" id="MobiDB-lite"/>
    </source>
</evidence>
<gene>
    <name evidence="3" type="ORF">BS47DRAFT_87210</name>
</gene>